<dbReference type="EMBL" id="FXTY01000004">
    <property type="protein sequence ID" value="SMP22285.1"/>
    <property type="molecule type" value="Genomic_DNA"/>
</dbReference>
<dbReference type="Proteomes" id="UP001157961">
    <property type="component" value="Unassembled WGS sequence"/>
</dbReference>
<reference evidence="1 2" key="1">
    <citation type="submission" date="2017-05" db="EMBL/GenBank/DDBJ databases">
        <authorList>
            <person name="Varghese N."/>
            <person name="Submissions S."/>
        </authorList>
    </citation>
    <scope>NUCLEOTIDE SEQUENCE [LARGE SCALE GENOMIC DNA]</scope>
    <source>
        <strain evidence="1 2">DSM 29734</strain>
    </source>
</reference>
<evidence type="ECO:0000313" key="1">
    <source>
        <dbReference type="EMBL" id="SMP22285.1"/>
    </source>
</evidence>
<protein>
    <recommendedName>
        <fullName evidence="3">Transposase</fullName>
    </recommendedName>
</protein>
<evidence type="ECO:0000313" key="2">
    <source>
        <dbReference type="Proteomes" id="UP001157961"/>
    </source>
</evidence>
<proteinExistence type="predicted"/>
<comment type="caution">
    <text evidence="1">The sequence shown here is derived from an EMBL/GenBank/DDBJ whole genome shotgun (WGS) entry which is preliminary data.</text>
</comment>
<organism evidence="1 2">
    <name type="scientific">Shimia sagamensis</name>
    <dbReference type="NCBI Taxonomy" id="1566352"/>
    <lineage>
        <taxon>Bacteria</taxon>
        <taxon>Pseudomonadati</taxon>
        <taxon>Pseudomonadota</taxon>
        <taxon>Alphaproteobacteria</taxon>
        <taxon>Rhodobacterales</taxon>
        <taxon>Roseobacteraceae</taxon>
    </lineage>
</organism>
<sequence>MTNTDISVDFPFANRNRDKINGIVFMEAMHGEIDRPALSRSDKTLMKLIRSPFASWLMLDVMNSFVKQMLPDWIVRDLNRSEMAAILRHFPLKKAANLFTYVHVTNQWKASLKTSHVLLRAMLNGSQKATFPSCSSMPIPVC</sequence>
<keyword evidence="2" id="KW-1185">Reference proteome</keyword>
<dbReference type="InterPro" id="IPR029058">
    <property type="entry name" value="AB_hydrolase_fold"/>
</dbReference>
<accession>A0ABY1P022</accession>
<name>A0ABY1P022_9RHOB</name>
<gene>
    <name evidence="1" type="ORF">SAMN06265373_104150</name>
</gene>
<evidence type="ECO:0008006" key="3">
    <source>
        <dbReference type="Google" id="ProtNLM"/>
    </source>
</evidence>
<dbReference type="RefSeq" id="WP_283426117.1">
    <property type="nucleotide sequence ID" value="NZ_FXTY01000004.1"/>
</dbReference>
<dbReference type="Gene3D" id="3.40.50.1820">
    <property type="entry name" value="alpha/beta hydrolase"/>
    <property type="match status" value="1"/>
</dbReference>